<dbReference type="OMA" id="CAFINRT"/>
<dbReference type="InterPro" id="IPR000276">
    <property type="entry name" value="GPCR_Rhodpsn"/>
</dbReference>
<dbReference type="InterPro" id="IPR019427">
    <property type="entry name" value="7TM_GPCR_serpentine_rcpt_Srw"/>
</dbReference>
<evidence type="ECO:0000256" key="1">
    <source>
        <dbReference type="ARBA" id="ARBA00004370"/>
    </source>
</evidence>
<dbReference type="PANTHER" id="PTHR46641:SF2">
    <property type="entry name" value="FMRFAMIDE RECEPTOR"/>
    <property type="match status" value="1"/>
</dbReference>
<dbReference type="PROSITE" id="PS50262">
    <property type="entry name" value="G_PROTEIN_RECEP_F1_2"/>
    <property type="match status" value="1"/>
</dbReference>
<feature type="domain" description="G-protein coupled receptors family 1 profile" evidence="6">
    <location>
        <begin position="54"/>
        <end position="328"/>
    </location>
</feature>
<evidence type="ECO:0000256" key="5">
    <source>
        <dbReference type="SAM" id="Phobius"/>
    </source>
</evidence>
<evidence type="ECO:0000256" key="3">
    <source>
        <dbReference type="ARBA" id="ARBA00022989"/>
    </source>
</evidence>
<dbReference type="AlphaFoldDB" id="A0A9W2ZT11"/>
<evidence type="ECO:0000313" key="8">
    <source>
        <dbReference type="RefSeq" id="XP_055878131.1"/>
    </source>
</evidence>
<feature type="transmembrane region" description="Helical" evidence="5">
    <location>
        <begin position="266"/>
        <end position="285"/>
    </location>
</feature>
<dbReference type="GeneID" id="106063900"/>
<proteinExistence type="predicted"/>
<keyword evidence="2 5" id="KW-0812">Transmembrane</keyword>
<gene>
    <name evidence="8" type="primary">LOC106063900</name>
</gene>
<dbReference type="SUPFAM" id="SSF81321">
    <property type="entry name" value="Family A G protein-coupled receptor-like"/>
    <property type="match status" value="1"/>
</dbReference>
<organism evidence="7 8">
    <name type="scientific">Biomphalaria glabrata</name>
    <name type="common">Bloodfluke planorb</name>
    <name type="synonym">Freshwater snail</name>
    <dbReference type="NCBI Taxonomy" id="6526"/>
    <lineage>
        <taxon>Eukaryota</taxon>
        <taxon>Metazoa</taxon>
        <taxon>Spiralia</taxon>
        <taxon>Lophotrochozoa</taxon>
        <taxon>Mollusca</taxon>
        <taxon>Gastropoda</taxon>
        <taxon>Heterobranchia</taxon>
        <taxon>Euthyneura</taxon>
        <taxon>Panpulmonata</taxon>
        <taxon>Hygrophila</taxon>
        <taxon>Lymnaeoidea</taxon>
        <taxon>Planorbidae</taxon>
        <taxon>Biomphalaria</taxon>
    </lineage>
</organism>
<dbReference type="GO" id="GO:0008528">
    <property type="term" value="F:G protein-coupled peptide receptor activity"/>
    <property type="evidence" value="ECO:0007669"/>
    <property type="project" value="InterPro"/>
</dbReference>
<dbReference type="OrthoDB" id="6077498at2759"/>
<feature type="transmembrane region" description="Helical" evidence="5">
    <location>
        <begin position="305"/>
        <end position="329"/>
    </location>
</feature>
<feature type="transmembrane region" description="Helical" evidence="5">
    <location>
        <begin position="40"/>
        <end position="63"/>
    </location>
</feature>
<dbReference type="InterPro" id="IPR052954">
    <property type="entry name" value="GPCR-Ligand_Int"/>
</dbReference>
<reference evidence="8" key="1">
    <citation type="submission" date="2025-08" db="UniProtKB">
        <authorList>
            <consortium name="RefSeq"/>
        </authorList>
    </citation>
    <scope>IDENTIFICATION</scope>
</reference>
<feature type="transmembrane region" description="Helical" evidence="5">
    <location>
        <begin position="213"/>
        <end position="238"/>
    </location>
</feature>
<evidence type="ECO:0000259" key="6">
    <source>
        <dbReference type="PROSITE" id="PS50262"/>
    </source>
</evidence>
<dbReference type="Proteomes" id="UP001165740">
    <property type="component" value="Chromosome 2"/>
</dbReference>
<evidence type="ECO:0000256" key="4">
    <source>
        <dbReference type="ARBA" id="ARBA00023136"/>
    </source>
</evidence>
<dbReference type="PANTHER" id="PTHR46641">
    <property type="entry name" value="FMRFAMIDE RECEPTOR-RELATED"/>
    <property type="match status" value="1"/>
</dbReference>
<feature type="transmembrane region" description="Helical" evidence="5">
    <location>
        <begin position="114"/>
        <end position="139"/>
    </location>
</feature>
<sequence length="392" mass="45056">MDVGEVTDYPQKLSNARVDKGPDEDIINAHERQIYEVVNYVFLGTVIGLFGIVTNIINIIIFFKQGLNNTVNISLFGLAISDFCSLLTLQWFNVCVNPLFEEADDLFPLAASEVIYLTAGIPHDCFARITCWITVYITAERCLCILFPLKIKRLITPAKTTLIIILIYVLMMASFSPEYITAYLDWKYYPEKNRTLLGLVFKENRKNVEGLTFLLYGVLGKLSFMAVIFFTVVLVVSLRRKTKWRKRSVYGSRHSENVSNRDRKTIYMIVIIAAILIVCYTPGIVLSMVTVFEPEFSIVGRYVNLFFAIWSFGFLFETINSSVNIFLFYRMSSKYRRSFYKLFWRCYMIRSSASSDDASTTNVSMKIFNDNSSNGIIKFPDTFYAAKTCYNS</sequence>
<feature type="transmembrane region" description="Helical" evidence="5">
    <location>
        <begin position="160"/>
        <end position="180"/>
    </location>
</feature>
<dbReference type="RefSeq" id="XP_055878131.1">
    <property type="nucleotide sequence ID" value="XM_056022156.1"/>
</dbReference>
<evidence type="ECO:0000256" key="2">
    <source>
        <dbReference type="ARBA" id="ARBA00022692"/>
    </source>
</evidence>
<dbReference type="Pfam" id="PF10324">
    <property type="entry name" value="7TM_GPCR_Srw"/>
    <property type="match status" value="1"/>
</dbReference>
<name>A0A9W2ZT11_BIOGL</name>
<dbReference type="InterPro" id="IPR017452">
    <property type="entry name" value="GPCR_Rhodpsn_7TM"/>
</dbReference>
<evidence type="ECO:0000313" key="7">
    <source>
        <dbReference type="Proteomes" id="UP001165740"/>
    </source>
</evidence>
<accession>A0A9W2ZT11</accession>
<dbReference type="Gene3D" id="1.20.1070.10">
    <property type="entry name" value="Rhodopsin 7-helix transmembrane proteins"/>
    <property type="match status" value="1"/>
</dbReference>
<protein>
    <submittedName>
        <fullName evidence="8">Growth hormone secretagogue receptor type 1-like</fullName>
    </submittedName>
</protein>
<comment type="subcellular location">
    <subcellularLocation>
        <location evidence="1">Membrane</location>
    </subcellularLocation>
</comment>
<keyword evidence="3 5" id="KW-1133">Transmembrane helix</keyword>
<dbReference type="PRINTS" id="PR00237">
    <property type="entry name" value="GPCRRHODOPSN"/>
</dbReference>
<feature type="transmembrane region" description="Helical" evidence="5">
    <location>
        <begin position="75"/>
        <end position="94"/>
    </location>
</feature>
<keyword evidence="4 5" id="KW-0472">Membrane</keyword>
<dbReference type="GO" id="GO:0016020">
    <property type="term" value="C:membrane"/>
    <property type="evidence" value="ECO:0007669"/>
    <property type="project" value="UniProtKB-SubCell"/>
</dbReference>
<keyword evidence="7" id="KW-1185">Reference proteome</keyword>